<dbReference type="InterPro" id="IPR052965">
    <property type="entry name" value="Pigment-catalase-like"/>
</dbReference>
<dbReference type="EMBL" id="OIVN01000002">
    <property type="protein sequence ID" value="SPC72325.1"/>
    <property type="molecule type" value="Genomic_DNA"/>
</dbReference>
<feature type="signal peptide" evidence="1">
    <location>
        <begin position="1"/>
        <end position="23"/>
    </location>
</feature>
<name>A0A2N9EC53_FAGSY</name>
<gene>
    <name evidence="2" type="ORF">FSB_LOCUS207</name>
</gene>
<reference evidence="2" key="1">
    <citation type="submission" date="2018-02" db="EMBL/GenBank/DDBJ databases">
        <authorList>
            <person name="Cohen D.B."/>
            <person name="Kent A.D."/>
        </authorList>
    </citation>
    <scope>NUCLEOTIDE SEQUENCE</scope>
</reference>
<dbReference type="PANTHER" id="PTHR31694:SF26">
    <property type="entry name" value="OS05G0151100 PROTEIN"/>
    <property type="match status" value="1"/>
</dbReference>
<evidence type="ECO:0008006" key="3">
    <source>
        <dbReference type="Google" id="ProtNLM"/>
    </source>
</evidence>
<organism evidence="2">
    <name type="scientific">Fagus sylvatica</name>
    <name type="common">Beechnut</name>
    <dbReference type="NCBI Taxonomy" id="28930"/>
    <lineage>
        <taxon>Eukaryota</taxon>
        <taxon>Viridiplantae</taxon>
        <taxon>Streptophyta</taxon>
        <taxon>Embryophyta</taxon>
        <taxon>Tracheophyta</taxon>
        <taxon>Spermatophyta</taxon>
        <taxon>Magnoliopsida</taxon>
        <taxon>eudicotyledons</taxon>
        <taxon>Gunneridae</taxon>
        <taxon>Pentapetalae</taxon>
        <taxon>rosids</taxon>
        <taxon>fabids</taxon>
        <taxon>Fagales</taxon>
        <taxon>Fagaceae</taxon>
        <taxon>Fagus</taxon>
    </lineage>
</organism>
<dbReference type="AlphaFoldDB" id="A0A2N9EC53"/>
<sequence length="305" mass="33169">MASPRLLCAFLFILTLEVSLVMGAPTPDCGPIQASDTDRIQFAENLEFLEAEFFLRAATGRGLDYYEPSFAKGGPPPIGAKKANLDLLVGRIIEEFGYEEIGHLRAIIRTTGGIQRPLLNLNAQNFANYFDQAVGYKLIPPFDPYANSINFLLASYTIPYLGLVGYVGTIPFLTGNTSRSLVAGLLGVEAGQDAVIRTLLYERGDLLVLPYKITVNEFTNRLSEYGNKLGMCGIKDEGLKVPLYLGAENRTNSNILSADANSLSYARTPAGILRIVYGTGSEYKPGGLFPNGANGNIAQRYLHKP</sequence>
<dbReference type="Pfam" id="PF13668">
    <property type="entry name" value="Ferritin_2"/>
    <property type="match status" value="1"/>
</dbReference>
<proteinExistence type="predicted"/>
<evidence type="ECO:0000313" key="2">
    <source>
        <dbReference type="EMBL" id="SPC72325.1"/>
    </source>
</evidence>
<dbReference type="PANTHER" id="PTHR31694">
    <property type="entry name" value="DESICCATION-LIKE PROTEIN"/>
    <property type="match status" value="1"/>
</dbReference>
<keyword evidence="1" id="KW-0732">Signal</keyword>
<protein>
    <recommendedName>
        <fullName evidence="3">Desiccation-related protein PCC13-62</fullName>
    </recommendedName>
</protein>
<accession>A0A2N9EC53</accession>
<feature type="chain" id="PRO_5014776749" description="Desiccation-related protein PCC13-62" evidence="1">
    <location>
        <begin position="24"/>
        <end position="305"/>
    </location>
</feature>
<evidence type="ECO:0000256" key="1">
    <source>
        <dbReference type="SAM" id="SignalP"/>
    </source>
</evidence>